<reference evidence="1" key="1">
    <citation type="submission" date="2021-05" db="EMBL/GenBank/DDBJ databases">
        <authorList>
            <person name="Scholz U."/>
            <person name="Mascher M."/>
            <person name="Fiebig A."/>
        </authorList>
    </citation>
    <scope>NUCLEOTIDE SEQUENCE [LARGE SCALE GENOMIC DNA]</scope>
</reference>
<sequence>MDDKKVITEGEMSDVEFFVPAGSDDESDRFNNFKPSVAEDMHDPKFHNGQLFQSVDQLKKSIREHSCRHRKDIKFPKNDKVRVLARCEEGCPWELYASVDSRTKAVMVTRLSDKHTCESKWQVRAFSARYIGNCYVEEIRANEKMALKGLSQLVQRDWKMTAKRGKLGRARKFAFEIIYGDETAQYNQL</sequence>
<dbReference type="EnsemblPlants" id="AVESA.00010b.r2.1DG0178520.1">
    <property type="protein sequence ID" value="AVESA.00010b.r2.1DG0178520.1.CDS.1"/>
    <property type="gene ID" value="AVESA.00010b.r2.1DG0178520"/>
</dbReference>
<reference evidence="1" key="2">
    <citation type="submission" date="2025-09" db="UniProtKB">
        <authorList>
            <consortium name="EnsemblPlants"/>
        </authorList>
    </citation>
    <scope>IDENTIFICATION</scope>
</reference>
<protein>
    <submittedName>
        <fullName evidence="1">Uncharacterized protein</fullName>
    </submittedName>
</protein>
<evidence type="ECO:0000313" key="2">
    <source>
        <dbReference type="Proteomes" id="UP001732700"/>
    </source>
</evidence>
<keyword evidence="2" id="KW-1185">Reference proteome</keyword>
<organism evidence="1 2">
    <name type="scientific">Avena sativa</name>
    <name type="common">Oat</name>
    <dbReference type="NCBI Taxonomy" id="4498"/>
    <lineage>
        <taxon>Eukaryota</taxon>
        <taxon>Viridiplantae</taxon>
        <taxon>Streptophyta</taxon>
        <taxon>Embryophyta</taxon>
        <taxon>Tracheophyta</taxon>
        <taxon>Spermatophyta</taxon>
        <taxon>Magnoliopsida</taxon>
        <taxon>Liliopsida</taxon>
        <taxon>Poales</taxon>
        <taxon>Poaceae</taxon>
        <taxon>BOP clade</taxon>
        <taxon>Pooideae</taxon>
        <taxon>Poodae</taxon>
        <taxon>Poeae</taxon>
        <taxon>Poeae Chloroplast Group 1 (Aveneae type)</taxon>
        <taxon>Aveninae</taxon>
        <taxon>Avena</taxon>
    </lineage>
</organism>
<dbReference type="Proteomes" id="UP001732700">
    <property type="component" value="Chromosome 1D"/>
</dbReference>
<name>A0ACD5U5H2_AVESA</name>
<proteinExistence type="predicted"/>
<accession>A0ACD5U5H2</accession>
<evidence type="ECO:0000313" key="1">
    <source>
        <dbReference type="EnsemblPlants" id="AVESA.00010b.r2.1DG0178520.1.CDS.1"/>
    </source>
</evidence>